<accession>A0ABV1XFX2</accession>
<dbReference type="SUPFAM" id="SSF48452">
    <property type="entry name" value="TPR-like"/>
    <property type="match status" value="1"/>
</dbReference>
<dbReference type="CDD" id="cd06170">
    <property type="entry name" value="LuxR_C_like"/>
    <property type="match status" value="1"/>
</dbReference>
<organism evidence="6 7">
    <name type="scientific">Streptomyces hyaluromycini</name>
    <dbReference type="NCBI Taxonomy" id="1377993"/>
    <lineage>
        <taxon>Bacteria</taxon>
        <taxon>Bacillati</taxon>
        <taxon>Actinomycetota</taxon>
        <taxon>Actinomycetes</taxon>
        <taxon>Kitasatosporales</taxon>
        <taxon>Streptomycetaceae</taxon>
        <taxon>Streptomyces</taxon>
    </lineage>
</organism>
<dbReference type="InterPro" id="IPR011990">
    <property type="entry name" value="TPR-like_helical_dom_sf"/>
</dbReference>
<dbReference type="SMART" id="SM00421">
    <property type="entry name" value="HTH_LUXR"/>
    <property type="match status" value="1"/>
</dbReference>
<dbReference type="InterPro" id="IPR036388">
    <property type="entry name" value="WH-like_DNA-bd_sf"/>
</dbReference>
<sequence length="614" mass="66185">VGTAELAALHRRAAGLLHALGEPALVVAHHLARSRRQSEPWAVPVLAEAAEQELVAGRYEQAARYGELAHEADPVDPVDRAAVLDRLAEAEWRLNPSAALRRLPALLTAMRAGHLSPDRLPGLVRRLLWHGREADAEAVLTRLREAAATDPALRAESRDLDSWLAFTHPQSAGRGALSGPAWSPAGPVAAERRPVALSGGDPWLATAGALSELFVSGRTGDRTDWVEQTLRNLRPHGSGPWAEETAGLALLALLDADLPDVVLEHCALLGGSDPAAAPVWHALLTALRAEALLRRGDLTGALHGARQALALLPAHAWGVTVGLPLGTLITAAVRSGEFEEARRQLAFAPPEAMFTSRFGLYYLHARGLHQLAAQRAYAGLSDFLACGELVQSLGLEAAAPVPWRTGAAEAWLRLGNEDRARRLVRDQLSRSDAADGSGRARTLRMLAAVSAPERRPQLLLETVELFEQSGDQYEQARALADLGGAYSALGDSSRARTTLRRARYLAVSCGAAPLGEELLAVQEPAGPAVPRATGDRRLTESERRVAHLAVLGYTNREIAAKLYITSSTVEQHLTRVYRKLNVKRRRDLPADLGTMSPRRRPRRAQPSSVRRPAS</sequence>
<reference evidence="6 7" key="1">
    <citation type="submission" date="2024-06" db="EMBL/GenBank/DDBJ databases">
        <title>The Natural Products Discovery Center: Release of the First 8490 Sequenced Strains for Exploring Actinobacteria Biosynthetic Diversity.</title>
        <authorList>
            <person name="Kalkreuter E."/>
            <person name="Kautsar S.A."/>
            <person name="Yang D."/>
            <person name="Bader C.D."/>
            <person name="Teijaro C.N."/>
            <person name="Fluegel L."/>
            <person name="Davis C.M."/>
            <person name="Simpson J.R."/>
            <person name="Lauterbach L."/>
            <person name="Steele A.D."/>
            <person name="Gui C."/>
            <person name="Meng S."/>
            <person name="Li G."/>
            <person name="Viehrig K."/>
            <person name="Ye F."/>
            <person name="Su P."/>
            <person name="Kiefer A.F."/>
            <person name="Nichols A."/>
            <person name="Cepeda A.J."/>
            <person name="Yan W."/>
            <person name="Fan B."/>
            <person name="Jiang Y."/>
            <person name="Adhikari A."/>
            <person name="Zheng C.-J."/>
            <person name="Schuster L."/>
            <person name="Cowan T.M."/>
            <person name="Smanski M.J."/>
            <person name="Chevrette M.G."/>
            <person name="De Carvalho L.P.S."/>
            <person name="Shen B."/>
        </authorList>
    </citation>
    <scope>NUCLEOTIDE SEQUENCE [LARGE SCALE GENOMIC DNA]</scope>
    <source>
        <strain evidence="6 7">NPDC000234</strain>
    </source>
</reference>
<dbReference type="Gene3D" id="1.10.10.10">
    <property type="entry name" value="Winged helix-like DNA-binding domain superfamily/Winged helix DNA-binding domain"/>
    <property type="match status" value="1"/>
</dbReference>
<feature type="region of interest" description="Disordered" evidence="4">
    <location>
        <begin position="587"/>
        <end position="614"/>
    </location>
</feature>
<evidence type="ECO:0000256" key="4">
    <source>
        <dbReference type="SAM" id="MobiDB-lite"/>
    </source>
</evidence>
<keyword evidence="3" id="KW-0804">Transcription</keyword>
<dbReference type="Proteomes" id="UP001474181">
    <property type="component" value="Unassembled WGS sequence"/>
</dbReference>
<gene>
    <name evidence="6" type="ORF">ABT404_52255</name>
</gene>
<dbReference type="PANTHER" id="PTHR44688:SF16">
    <property type="entry name" value="DNA-BINDING TRANSCRIPTIONAL ACTIVATOR DEVR_DOSR"/>
    <property type="match status" value="1"/>
</dbReference>
<dbReference type="SUPFAM" id="SSF46894">
    <property type="entry name" value="C-terminal effector domain of the bipartite response regulators"/>
    <property type="match status" value="1"/>
</dbReference>
<feature type="domain" description="HTH luxR-type" evidence="5">
    <location>
        <begin position="531"/>
        <end position="596"/>
    </location>
</feature>
<evidence type="ECO:0000256" key="3">
    <source>
        <dbReference type="ARBA" id="ARBA00023163"/>
    </source>
</evidence>
<dbReference type="PRINTS" id="PR00038">
    <property type="entry name" value="HTHLUXR"/>
</dbReference>
<name>A0ABV1XFX2_9ACTN</name>
<proteinExistence type="predicted"/>
<keyword evidence="1" id="KW-0805">Transcription regulation</keyword>
<comment type="caution">
    <text evidence="6">The sequence shown here is derived from an EMBL/GenBank/DDBJ whole genome shotgun (WGS) entry which is preliminary data.</text>
</comment>
<dbReference type="PANTHER" id="PTHR44688">
    <property type="entry name" value="DNA-BINDING TRANSCRIPTIONAL ACTIVATOR DEVR_DOSR"/>
    <property type="match status" value="1"/>
</dbReference>
<evidence type="ECO:0000256" key="2">
    <source>
        <dbReference type="ARBA" id="ARBA00023125"/>
    </source>
</evidence>
<dbReference type="PROSITE" id="PS00622">
    <property type="entry name" value="HTH_LUXR_1"/>
    <property type="match status" value="1"/>
</dbReference>
<dbReference type="RefSeq" id="WP_350792688.1">
    <property type="nucleotide sequence ID" value="NZ_JBEPEK010000972.1"/>
</dbReference>
<evidence type="ECO:0000313" key="7">
    <source>
        <dbReference type="Proteomes" id="UP001474181"/>
    </source>
</evidence>
<dbReference type="EMBL" id="JBEPEK010000972">
    <property type="protein sequence ID" value="MER7187941.1"/>
    <property type="molecule type" value="Genomic_DNA"/>
</dbReference>
<dbReference type="Pfam" id="PF00196">
    <property type="entry name" value="GerE"/>
    <property type="match status" value="1"/>
</dbReference>
<evidence type="ECO:0000313" key="6">
    <source>
        <dbReference type="EMBL" id="MER7187941.1"/>
    </source>
</evidence>
<evidence type="ECO:0000259" key="5">
    <source>
        <dbReference type="PROSITE" id="PS50043"/>
    </source>
</evidence>
<dbReference type="InterPro" id="IPR000792">
    <property type="entry name" value="Tscrpt_reg_LuxR_C"/>
</dbReference>
<dbReference type="Gene3D" id="1.25.40.10">
    <property type="entry name" value="Tetratricopeptide repeat domain"/>
    <property type="match status" value="1"/>
</dbReference>
<keyword evidence="7" id="KW-1185">Reference proteome</keyword>
<feature type="non-terminal residue" evidence="6">
    <location>
        <position position="1"/>
    </location>
</feature>
<dbReference type="InterPro" id="IPR016032">
    <property type="entry name" value="Sig_transdc_resp-reg_C-effctor"/>
</dbReference>
<evidence type="ECO:0000256" key="1">
    <source>
        <dbReference type="ARBA" id="ARBA00023015"/>
    </source>
</evidence>
<protein>
    <submittedName>
        <fullName evidence="6">LuxR C-terminal-related transcriptional regulator</fullName>
    </submittedName>
</protein>
<feature type="compositionally biased region" description="Low complexity" evidence="4">
    <location>
        <begin position="604"/>
        <end position="614"/>
    </location>
</feature>
<keyword evidence="2" id="KW-0238">DNA-binding</keyword>
<dbReference type="PROSITE" id="PS50043">
    <property type="entry name" value="HTH_LUXR_2"/>
    <property type="match status" value="1"/>
</dbReference>